<evidence type="ECO:0000256" key="4">
    <source>
        <dbReference type="ARBA" id="ARBA00023136"/>
    </source>
</evidence>
<reference evidence="7 8" key="1">
    <citation type="journal article" date="2018" name="Plant J.">
        <title>Genome sequences of Chlorella sorokiniana UTEX 1602 and Micractinium conductrix SAG 241.80: implications to maltose excretion by a green alga.</title>
        <authorList>
            <person name="Arriola M.B."/>
            <person name="Velmurugan N."/>
            <person name="Zhang Y."/>
            <person name="Plunkett M.H."/>
            <person name="Hondzo H."/>
            <person name="Barney B.M."/>
        </authorList>
    </citation>
    <scope>NUCLEOTIDE SEQUENCE [LARGE SCALE GENOMIC DNA]</scope>
    <source>
        <strain evidence="7 8">SAG 241.80</strain>
    </source>
</reference>
<dbReference type="CDD" id="cd13958">
    <property type="entry name" value="PT_UbiA_chlorophyll"/>
    <property type="match status" value="1"/>
</dbReference>
<dbReference type="Gene3D" id="1.10.357.140">
    <property type="entry name" value="UbiA prenyltransferase"/>
    <property type="match status" value="1"/>
</dbReference>
<dbReference type="STRING" id="554055.A0A2P6VPN9"/>
<dbReference type="GO" id="GO:0016020">
    <property type="term" value="C:membrane"/>
    <property type="evidence" value="ECO:0007669"/>
    <property type="project" value="UniProtKB-SubCell"/>
</dbReference>
<keyword evidence="8" id="KW-1185">Reference proteome</keyword>
<dbReference type="InterPro" id="IPR050475">
    <property type="entry name" value="Prenyltransferase_related"/>
</dbReference>
<proteinExistence type="predicted"/>
<dbReference type="InterPro" id="IPR044878">
    <property type="entry name" value="UbiA_sf"/>
</dbReference>
<dbReference type="NCBIfam" id="TIGR02056">
    <property type="entry name" value="ChlG"/>
    <property type="match status" value="1"/>
</dbReference>
<sequence length="396" mass="41733">MQATLAPSSMGIALGARSLRMGGRALVAAPARPTQQIKGVRPVVAMAQKTEKKGKEQEVFLGVKGNAQLLGMKGASAETNIWKIRLQLMKPVTWIPLIWGVLCGAAASGNFEWTAENCLKSALCMLMSGPLLTGYTQTINDWYDRDIDAINEPYRPIPSGAISEGEVKAQIWALLLGGIGVAYALDTWAGHDFPIMTALAAGGSFISYIYSAPPLKLKQSGWAGNYALGSSYIALPWWAGQALFGTLTLDVCVLTILYSIAGLGIAIVNDFKSIEGDRAMGLQSLPVAFGVDTAKWICVASIDATQLGVAAYLAFGLNEPIFGAVLLALILPQIYAQYKYFLPDPVANDVKYQASAQPFLVFGLLTTGLAIGAHNSGAAAAQASELVGSASAVLGL</sequence>
<feature type="transmembrane region" description="Helical" evidence="6">
    <location>
        <begin position="169"/>
        <end position="186"/>
    </location>
</feature>
<evidence type="ECO:0000256" key="6">
    <source>
        <dbReference type="SAM" id="Phobius"/>
    </source>
</evidence>
<keyword evidence="2 6" id="KW-0812">Transmembrane</keyword>
<keyword evidence="4 6" id="KW-0472">Membrane</keyword>
<evidence type="ECO:0000256" key="1">
    <source>
        <dbReference type="ARBA" id="ARBA00004141"/>
    </source>
</evidence>
<dbReference type="AlphaFoldDB" id="A0A2P6VPN9"/>
<dbReference type="OrthoDB" id="434972at2759"/>
<feature type="transmembrane region" description="Helical" evidence="6">
    <location>
        <begin position="247"/>
        <end position="268"/>
    </location>
</feature>
<dbReference type="NCBIfam" id="TIGR01476">
    <property type="entry name" value="chlor_syn_BchG"/>
    <property type="match status" value="1"/>
</dbReference>
<dbReference type="GO" id="GO:0046408">
    <property type="term" value="F:chlorophyll synthetase activity"/>
    <property type="evidence" value="ECO:0007669"/>
    <property type="project" value="InterPro"/>
</dbReference>
<feature type="transmembrane region" description="Helical" evidence="6">
    <location>
        <begin position="222"/>
        <end position="240"/>
    </location>
</feature>
<dbReference type="EMBL" id="LHPF02000001">
    <property type="protein sequence ID" value="PSC76066.1"/>
    <property type="molecule type" value="Genomic_DNA"/>
</dbReference>
<evidence type="ECO:0000313" key="7">
    <source>
        <dbReference type="EMBL" id="PSC76066.1"/>
    </source>
</evidence>
<comment type="caution">
    <text evidence="7">The sequence shown here is derived from an EMBL/GenBank/DDBJ whole genome shotgun (WGS) entry which is preliminary data.</text>
</comment>
<dbReference type="InterPro" id="IPR000537">
    <property type="entry name" value="UbiA_prenyltransferase"/>
</dbReference>
<feature type="transmembrane region" description="Helical" evidence="6">
    <location>
        <begin position="309"/>
        <end position="331"/>
    </location>
</feature>
<dbReference type="PANTHER" id="PTHR42723">
    <property type="entry name" value="CHLOROPHYLL SYNTHASE"/>
    <property type="match status" value="1"/>
</dbReference>
<gene>
    <name evidence="7" type="primary">g861</name>
    <name evidence="7" type="ORF">C2E20_0861</name>
</gene>
<name>A0A2P6VPN9_9CHLO</name>
<evidence type="ECO:0000313" key="8">
    <source>
        <dbReference type="Proteomes" id="UP000239649"/>
    </source>
</evidence>
<feature type="transmembrane region" description="Helical" evidence="6">
    <location>
        <begin position="193"/>
        <end position="210"/>
    </location>
</feature>
<evidence type="ECO:0000256" key="2">
    <source>
        <dbReference type="ARBA" id="ARBA00022692"/>
    </source>
</evidence>
<dbReference type="PANTHER" id="PTHR42723:SF1">
    <property type="entry name" value="CHLOROPHYLL SYNTHASE, CHLOROPLASTIC"/>
    <property type="match status" value="1"/>
</dbReference>
<keyword evidence="3 6" id="KW-1133">Transmembrane helix</keyword>
<accession>A0A2P6VPN9</accession>
<organism evidence="7 8">
    <name type="scientific">Micractinium conductrix</name>
    <dbReference type="NCBI Taxonomy" id="554055"/>
    <lineage>
        <taxon>Eukaryota</taxon>
        <taxon>Viridiplantae</taxon>
        <taxon>Chlorophyta</taxon>
        <taxon>core chlorophytes</taxon>
        <taxon>Trebouxiophyceae</taxon>
        <taxon>Chlorellales</taxon>
        <taxon>Chlorellaceae</taxon>
        <taxon>Chlorella clade</taxon>
        <taxon>Micractinium</taxon>
    </lineage>
</organism>
<dbReference type="InterPro" id="IPR011799">
    <property type="entry name" value="ChlG"/>
</dbReference>
<dbReference type="NCBIfam" id="NF005742">
    <property type="entry name" value="PRK07566.1"/>
    <property type="match status" value="1"/>
</dbReference>
<evidence type="ECO:0000256" key="5">
    <source>
        <dbReference type="ARBA" id="ARBA00023171"/>
    </source>
</evidence>
<dbReference type="Pfam" id="PF01040">
    <property type="entry name" value="UbiA"/>
    <property type="match status" value="1"/>
</dbReference>
<evidence type="ECO:0000256" key="3">
    <source>
        <dbReference type="ARBA" id="ARBA00022989"/>
    </source>
</evidence>
<dbReference type="InterPro" id="IPR006372">
    <property type="entry name" value="Chl_synth"/>
</dbReference>
<keyword evidence="5" id="KW-0149">Chlorophyll biosynthesis</keyword>
<protein>
    <submittedName>
        <fullName evidence="7">Chlorophyll synthetase</fullName>
    </submittedName>
</protein>
<comment type="subcellular location">
    <subcellularLocation>
        <location evidence="1">Membrane</location>
        <topology evidence="1">Multi-pass membrane protein</topology>
    </subcellularLocation>
</comment>
<dbReference type="GO" id="GO:0015995">
    <property type="term" value="P:chlorophyll biosynthetic process"/>
    <property type="evidence" value="ECO:0007669"/>
    <property type="project" value="UniProtKB-KW"/>
</dbReference>
<dbReference type="Proteomes" id="UP000239649">
    <property type="component" value="Unassembled WGS sequence"/>
</dbReference>